<keyword evidence="5 8" id="KW-0732">Signal</keyword>
<evidence type="ECO:0000256" key="2">
    <source>
        <dbReference type="ARBA" id="ARBA00008163"/>
    </source>
</evidence>
<keyword evidence="4" id="KW-0812">Transmembrane</keyword>
<comment type="caution">
    <text evidence="9">The sequence shown here is derived from an EMBL/GenBank/DDBJ whole genome shotgun (WGS) entry which is preliminary data.</text>
</comment>
<comment type="subcellular location">
    <subcellularLocation>
        <location evidence="1">Cell outer membrane</location>
        <topology evidence="1">Multi-pass membrane protein</topology>
    </subcellularLocation>
</comment>
<feature type="signal peptide" evidence="8">
    <location>
        <begin position="1"/>
        <end position="19"/>
    </location>
</feature>
<accession>A0A096D550</accession>
<evidence type="ECO:0000313" key="10">
    <source>
        <dbReference type="Proteomes" id="UP000029614"/>
    </source>
</evidence>
<evidence type="ECO:0000256" key="8">
    <source>
        <dbReference type="SAM" id="SignalP"/>
    </source>
</evidence>
<name>A0A096D550_9BACT</name>
<evidence type="ECO:0000313" key="9">
    <source>
        <dbReference type="EMBL" id="KGF52659.1"/>
    </source>
</evidence>
<dbReference type="InterPro" id="IPR005017">
    <property type="entry name" value="OMPP1/FadL/TodX"/>
</dbReference>
<evidence type="ECO:0000256" key="1">
    <source>
        <dbReference type="ARBA" id="ARBA00004571"/>
    </source>
</evidence>
<keyword evidence="7" id="KW-0998">Cell outer membrane</keyword>
<dbReference type="AlphaFoldDB" id="A0A096D550"/>
<evidence type="ECO:0000256" key="5">
    <source>
        <dbReference type="ARBA" id="ARBA00022729"/>
    </source>
</evidence>
<keyword evidence="3" id="KW-1134">Transmembrane beta strand</keyword>
<evidence type="ECO:0000256" key="6">
    <source>
        <dbReference type="ARBA" id="ARBA00023136"/>
    </source>
</evidence>
<reference evidence="9 10" key="1">
    <citation type="submission" date="2014-07" db="EMBL/GenBank/DDBJ databases">
        <authorList>
            <person name="McCorrison J."/>
            <person name="Sanka R."/>
            <person name="Torralba M."/>
            <person name="Gillis M."/>
            <person name="Haft D.H."/>
            <person name="Methe B."/>
            <person name="Sutton G."/>
            <person name="Nelson K.E."/>
        </authorList>
    </citation>
    <scope>NUCLEOTIDE SEQUENCE [LARGE SCALE GENOMIC DNA]</scope>
    <source>
        <strain evidence="9 10">DNF00058</strain>
    </source>
</reference>
<sequence length="435" mass="48568">MKKIIVSIVIGLSSMVAFAQSSTNSPYSRFGLGTISPLSTSFNRGMAGVAYGFHEQNQVNYQNPASYASVDSLTFLFDAGLGLQLTNFEEGGVKRSAQNANFEYVVSSFRLFKHFGVSFGLLPYTNIGYNYSITSNVNDSPSTSSPDVTYTNIYSGSGGLHQIYLGAGYSPLSNLSIGFNIAYLWGDLQHRIDNTYSEGSINTLSKVYNTTVRSYKADFGIQYTFPLKNKDEFTLGATYSFGHKLKGNPECLLISTNPQTSVSDSITYRANGELKLPHVFGTGIMYNHHNKLKMGVDYQFQKWSSLEMPQLVGKGEERRYDMVGDLYKNRHKVSLGADYTNGDQYSKYINRMHFRAGVSYAMPYFKINGHDGPKEFAATIGVGLPLTSGYSRYSMLNVSAEWVNQSVMGMVKENMFRINVSLTFNERWFAKFKVE</sequence>
<dbReference type="SUPFAM" id="SSF56935">
    <property type="entry name" value="Porins"/>
    <property type="match status" value="1"/>
</dbReference>
<keyword evidence="6" id="KW-0472">Membrane</keyword>
<dbReference type="Pfam" id="PF03349">
    <property type="entry name" value="Toluene_X"/>
    <property type="match status" value="1"/>
</dbReference>
<gene>
    <name evidence="9" type="ORF">HMPREF9302_02725</name>
</gene>
<dbReference type="Gene3D" id="2.40.160.60">
    <property type="entry name" value="Outer membrane protein transport protein (OMPP1/FadL/TodX)"/>
    <property type="match status" value="1"/>
</dbReference>
<evidence type="ECO:0000256" key="7">
    <source>
        <dbReference type="ARBA" id="ARBA00023237"/>
    </source>
</evidence>
<keyword evidence="10" id="KW-1185">Reference proteome</keyword>
<dbReference type="Proteomes" id="UP000029614">
    <property type="component" value="Unassembled WGS sequence"/>
</dbReference>
<comment type="similarity">
    <text evidence="2">Belongs to the OmpP1/FadL family.</text>
</comment>
<protein>
    <submittedName>
        <fullName evidence="9">Membrane protein</fullName>
    </submittedName>
</protein>
<dbReference type="RefSeq" id="WP_036854438.1">
    <property type="nucleotide sequence ID" value="NZ_JRNU01000009.1"/>
</dbReference>
<dbReference type="OrthoDB" id="1491239at2"/>
<feature type="chain" id="PRO_5001918034" evidence="8">
    <location>
        <begin position="20"/>
        <end position="435"/>
    </location>
</feature>
<evidence type="ECO:0000256" key="3">
    <source>
        <dbReference type="ARBA" id="ARBA00022452"/>
    </source>
</evidence>
<proteinExistence type="inferred from homology"/>
<evidence type="ECO:0000256" key="4">
    <source>
        <dbReference type="ARBA" id="ARBA00022692"/>
    </source>
</evidence>
<dbReference type="EMBL" id="JRNU01000009">
    <property type="protein sequence ID" value="KGF52659.1"/>
    <property type="molecule type" value="Genomic_DNA"/>
</dbReference>
<dbReference type="GO" id="GO:0009279">
    <property type="term" value="C:cell outer membrane"/>
    <property type="evidence" value="ECO:0007669"/>
    <property type="project" value="UniProtKB-SubCell"/>
</dbReference>
<organism evidence="9 10">
    <name type="scientific">Prevotella amnii DNF00058</name>
    <dbReference type="NCBI Taxonomy" id="1401066"/>
    <lineage>
        <taxon>Bacteria</taxon>
        <taxon>Pseudomonadati</taxon>
        <taxon>Bacteroidota</taxon>
        <taxon>Bacteroidia</taxon>
        <taxon>Bacteroidales</taxon>
        <taxon>Prevotellaceae</taxon>
        <taxon>Prevotella</taxon>
    </lineage>
</organism>